<gene>
    <name evidence="5" type="ORF">TISLANDTSLP1_20800</name>
</gene>
<dbReference type="AlphaFoldDB" id="A0A9W6GIP4"/>
<dbReference type="SUPFAM" id="SSF46785">
    <property type="entry name" value="Winged helix' DNA-binding domain"/>
    <property type="match status" value="1"/>
</dbReference>
<dbReference type="NCBIfam" id="NF033788">
    <property type="entry name" value="HTH_metalloreg"/>
    <property type="match status" value="1"/>
</dbReference>
<dbReference type="PANTHER" id="PTHR33154">
    <property type="entry name" value="TRANSCRIPTIONAL REGULATOR, ARSR FAMILY"/>
    <property type="match status" value="1"/>
</dbReference>
<dbReference type="PROSITE" id="PS50987">
    <property type="entry name" value="HTH_ARSR_2"/>
    <property type="match status" value="1"/>
</dbReference>
<keyword evidence="1" id="KW-0805">Transcription regulation</keyword>
<dbReference type="CDD" id="cd00090">
    <property type="entry name" value="HTH_ARSR"/>
    <property type="match status" value="1"/>
</dbReference>
<protein>
    <submittedName>
        <fullName evidence="5">Transcriptional regulator</fullName>
    </submittedName>
</protein>
<dbReference type="SMART" id="SM00418">
    <property type="entry name" value="HTH_ARSR"/>
    <property type="match status" value="1"/>
</dbReference>
<dbReference type="InterPro" id="IPR051081">
    <property type="entry name" value="HTH_MetalResp_TranReg"/>
</dbReference>
<dbReference type="InterPro" id="IPR001845">
    <property type="entry name" value="HTH_ArsR_DNA-bd_dom"/>
</dbReference>
<evidence type="ECO:0000256" key="3">
    <source>
        <dbReference type="ARBA" id="ARBA00023163"/>
    </source>
</evidence>
<dbReference type="InterPro" id="IPR036390">
    <property type="entry name" value="WH_DNA-bd_sf"/>
</dbReference>
<comment type="caution">
    <text evidence="5">The sequence shown here is derived from an EMBL/GenBank/DDBJ whole genome shotgun (WGS) entry which is preliminary data.</text>
</comment>
<keyword evidence="2" id="KW-0238">DNA-binding</keyword>
<name>A0A9W6GIP4_9BACT</name>
<dbReference type="Proteomes" id="UP001144297">
    <property type="component" value="Unassembled WGS sequence"/>
</dbReference>
<evidence type="ECO:0000313" key="6">
    <source>
        <dbReference type="Proteomes" id="UP001144297"/>
    </source>
</evidence>
<feature type="domain" description="HTH arsR-type" evidence="4">
    <location>
        <begin position="1"/>
        <end position="90"/>
    </location>
</feature>
<dbReference type="InterPro" id="IPR036388">
    <property type="entry name" value="WH-like_DNA-bd_sf"/>
</dbReference>
<dbReference type="InterPro" id="IPR011991">
    <property type="entry name" value="ArsR-like_HTH"/>
</dbReference>
<dbReference type="PRINTS" id="PR00778">
    <property type="entry name" value="HTHARSR"/>
</dbReference>
<evidence type="ECO:0000259" key="4">
    <source>
        <dbReference type="PROSITE" id="PS50987"/>
    </source>
</evidence>
<evidence type="ECO:0000256" key="1">
    <source>
        <dbReference type="ARBA" id="ARBA00023015"/>
    </source>
</evidence>
<organism evidence="5 6">
    <name type="scientific">Thermodesulfovibrio yellowstonii</name>
    <dbReference type="NCBI Taxonomy" id="28262"/>
    <lineage>
        <taxon>Bacteria</taxon>
        <taxon>Pseudomonadati</taxon>
        <taxon>Nitrospirota</taxon>
        <taxon>Thermodesulfovibrionia</taxon>
        <taxon>Thermodesulfovibrionales</taxon>
        <taxon>Thermodesulfovibrionaceae</taxon>
        <taxon>Thermodesulfovibrio</taxon>
    </lineage>
</organism>
<dbReference type="GO" id="GO:0003677">
    <property type="term" value="F:DNA binding"/>
    <property type="evidence" value="ECO:0007669"/>
    <property type="project" value="UniProtKB-KW"/>
</dbReference>
<evidence type="ECO:0000256" key="2">
    <source>
        <dbReference type="ARBA" id="ARBA00023125"/>
    </source>
</evidence>
<proteinExistence type="predicted"/>
<sequence length="114" mass="13490">MQKLIKIFHALSDETRLKIIKLLEKNELCVCEIVAALDMVQPKVSFHLGVLKEAGLVKIKRKGKWILYSLDDSELFKRFLIFTVLEKISDEDIKKEIERLRDFKQNQDPRYCPR</sequence>
<evidence type="ECO:0000313" key="5">
    <source>
        <dbReference type="EMBL" id="GLI54387.1"/>
    </source>
</evidence>
<accession>A0A9W6GIP4</accession>
<dbReference type="EMBL" id="BSDX01000001">
    <property type="protein sequence ID" value="GLI54387.1"/>
    <property type="molecule type" value="Genomic_DNA"/>
</dbReference>
<dbReference type="Pfam" id="PF01022">
    <property type="entry name" value="HTH_5"/>
    <property type="match status" value="1"/>
</dbReference>
<dbReference type="PANTHER" id="PTHR33154:SF18">
    <property type="entry name" value="ARSENICAL RESISTANCE OPERON REPRESSOR"/>
    <property type="match status" value="1"/>
</dbReference>
<dbReference type="GO" id="GO:0003700">
    <property type="term" value="F:DNA-binding transcription factor activity"/>
    <property type="evidence" value="ECO:0007669"/>
    <property type="project" value="InterPro"/>
</dbReference>
<reference evidence="5" key="1">
    <citation type="submission" date="2022-12" db="EMBL/GenBank/DDBJ databases">
        <title>Reference genome sequencing for broad-spectrum identification of bacterial and archaeal isolates by mass spectrometry.</title>
        <authorList>
            <person name="Sekiguchi Y."/>
            <person name="Tourlousse D.M."/>
        </authorList>
    </citation>
    <scope>NUCLEOTIDE SEQUENCE</scope>
    <source>
        <strain evidence="5">TSL-P1</strain>
    </source>
</reference>
<dbReference type="Gene3D" id="1.10.10.10">
    <property type="entry name" value="Winged helix-like DNA-binding domain superfamily/Winged helix DNA-binding domain"/>
    <property type="match status" value="1"/>
</dbReference>
<keyword evidence="6" id="KW-1185">Reference proteome</keyword>
<keyword evidence="3" id="KW-0804">Transcription</keyword>